<dbReference type="PANTHER" id="PTHR11834:SF0">
    <property type="entry name" value="PROTEIN SCALLOPED"/>
    <property type="match status" value="1"/>
</dbReference>
<reference evidence="9" key="1">
    <citation type="submission" date="2022-07" db="EMBL/GenBank/DDBJ databases">
        <title>Phylogenomic reconstructions and comparative analyses of Kickxellomycotina fungi.</title>
        <authorList>
            <person name="Reynolds N.K."/>
            <person name="Stajich J.E."/>
            <person name="Barry K."/>
            <person name="Grigoriev I.V."/>
            <person name="Crous P."/>
            <person name="Smith M.E."/>
        </authorList>
    </citation>
    <scope>NUCLEOTIDE SEQUENCE</scope>
    <source>
        <strain evidence="9">BCRC 34297</strain>
    </source>
</reference>
<evidence type="ECO:0000256" key="6">
    <source>
        <dbReference type="PROSITE-ProRule" id="PRU00505"/>
    </source>
</evidence>
<dbReference type="InterPro" id="IPR000818">
    <property type="entry name" value="TEA/ATTS_dom"/>
</dbReference>
<keyword evidence="5" id="KW-0539">Nucleus</keyword>
<keyword evidence="10" id="KW-1185">Reference proteome</keyword>
<dbReference type="InterPro" id="IPR050937">
    <property type="entry name" value="TEC1_TEAD_TF"/>
</dbReference>
<evidence type="ECO:0000256" key="4">
    <source>
        <dbReference type="ARBA" id="ARBA00023163"/>
    </source>
</evidence>
<sequence length="669" mass="70876">MDIDTVRAILCDLDLTKYFAASKQTSSADEVWPAYVEDAFLKAVDIFASVGQRKYQVDDKNAKGNVAELVGRNDIISRYIFMKTARYRSRKQVSSHIQVWAHCKKPPSSRNMSMDSFDELQTVLRLFYSRPSTAFGQPKKKLRRVVSTSNVSMGDRLATIDSLGVHNATTSQPSSDERTSERKHDLEDSPEYPVKRCRRVVSELPPTSLSSLFEYSCEDAPLDFSDAGTAPFWTLDCGERIVGTPTALDQSSAHQLALQQAGSIEMCLPLLLPAFDAAIHPSPSLYQLSVAAVHGVSAATLSAATMAAMAGFEEALSSPMVHATECMPMSGAVRDNSFGFVTSGFMPTFHSSAIQPVCAEMMSAFAAAAAAANPSCSPCDSANSLSDAMGATAATAVTTEECNQALVEAFGKYYADSVMDSTPDMQFPFCAWSEACAGDGNPGDLTAMADTVRASDCAPRVQPAVICGPSMAIAGAQAAGEHTARALATGKAVHLGINASVLKSKKGAQPIRPAASISSGTDRAVLPRAPPMLAAAPSPVSASGKLSEHAKDLRSSPSCTQSMHSISRASDATLTIRGYSDGPVLNRAPEDASNELLRHLDPDAAALACGNSSSSPVIDWLNSLKNILDTHDIGPHLFVDSAYSTGPPFDDNGGHVWPFVFAHNPGGTD</sequence>
<dbReference type="AlphaFoldDB" id="A0A9W8GZ45"/>
<evidence type="ECO:0000256" key="2">
    <source>
        <dbReference type="ARBA" id="ARBA00008421"/>
    </source>
</evidence>
<evidence type="ECO:0000256" key="1">
    <source>
        <dbReference type="ARBA" id="ARBA00004123"/>
    </source>
</evidence>
<dbReference type="PROSITE" id="PS51088">
    <property type="entry name" value="TEA_2"/>
    <property type="match status" value="1"/>
</dbReference>
<accession>A0A9W8GZ45</accession>
<evidence type="ECO:0000313" key="9">
    <source>
        <dbReference type="EMBL" id="KAJ2755800.1"/>
    </source>
</evidence>
<comment type="subcellular location">
    <subcellularLocation>
        <location evidence="1">Nucleus</location>
    </subcellularLocation>
</comment>
<dbReference type="Proteomes" id="UP001140011">
    <property type="component" value="Unassembled WGS sequence"/>
</dbReference>
<dbReference type="GO" id="GO:0005667">
    <property type="term" value="C:transcription regulator complex"/>
    <property type="evidence" value="ECO:0007669"/>
    <property type="project" value="TreeGrafter"/>
</dbReference>
<evidence type="ECO:0000256" key="7">
    <source>
        <dbReference type="SAM" id="MobiDB-lite"/>
    </source>
</evidence>
<feature type="domain" description="TEA" evidence="8">
    <location>
        <begin position="25"/>
        <end position="107"/>
    </location>
</feature>
<dbReference type="InterPro" id="IPR038096">
    <property type="entry name" value="TEA/ATTS_sf"/>
</dbReference>
<dbReference type="Gene3D" id="6.10.20.40">
    <property type="entry name" value="TEA/ATTS domain"/>
    <property type="match status" value="1"/>
</dbReference>
<dbReference type="SMART" id="SM00426">
    <property type="entry name" value="TEA"/>
    <property type="match status" value="1"/>
</dbReference>
<evidence type="ECO:0000259" key="8">
    <source>
        <dbReference type="PROSITE" id="PS51088"/>
    </source>
</evidence>
<feature type="DNA-binding region" description="TEA" evidence="6">
    <location>
        <begin position="25"/>
        <end position="107"/>
    </location>
</feature>
<feature type="region of interest" description="Disordered" evidence="7">
    <location>
        <begin position="162"/>
        <end position="190"/>
    </location>
</feature>
<proteinExistence type="inferred from homology"/>
<dbReference type="GO" id="GO:0000981">
    <property type="term" value="F:DNA-binding transcription factor activity, RNA polymerase II-specific"/>
    <property type="evidence" value="ECO:0007669"/>
    <property type="project" value="TreeGrafter"/>
</dbReference>
<dbReference type="EMBL" id="JANBUH010000047">
    <property type="protein sequence ID" value="KAJ2755800.1"/>
    <property type="molecule type" value="Genomic_DNA"/>
</dbReference>
<comment type="similarity">
    <text evidence="2">Belongs to the TEC1 family.</text>
</comment>
<protein>
    <recommendedName>
        <fullName evidence="8">TEA domain-containing protein</fullName>
    </recommendedName>
</protein>
<evidence type="ECO:0000256" key="3">
    <source>
        <dbReference type="ARBA" id="ARBA00023015"/>
    </source>
</evidence>
<evidence type="ECO:0000313" key="10">
    <source>
        <dbReference type="Proteomes" id="UP001140011"/>
    </source>
</evidence>
<dbReference type="GO" id="GO:0000978">
    <property type="term" value="F:RNA polymerase II cis-regulatory region sequence-specific DNA binding"/>
    <property type="evidence" value="ECO:0007669"/>
    <property type="project" value="TreeGrafter"/>
</dbReference>
<comment type="caution">
    <text evidence="9">The sequence shown here is derived from an EMBL/GenBank/DDBJ whole genome shotgun (WGS) entry which is preliminary data.</text>
</comment>
<organism evidence="9 10">
    <name type="scientific">Coemansia pectinata</name>
    <dbReference type="NCBI Taxonomy" id="1052879"/>
    <lineage>
        <taxon>Eukaryota</taxon>
        <taxon>Fungi</taxon>
        <taxon>Fungi incertae sedis</taxon>
        <taxon>Zoopagomycota</taxon>
        <taxon>Kickxellomycotina</taxon>
        <taxon>Kickxellomycetes</taxon>
        <taxon>Kickxellales</taxon>
        <taxon>Kickxellaceae</taxon>
        <taxon>Coemansia</taxon>
    </lineage>
</organism>
<keyword evidence="4" id="KW-0804">Transcription</keyword>
<gene>
    <name evidence="9" type="ORF">GGI19_001346</name>
</gene>
<evidence type="ECO:0000256" key="5">
    <source>
        <dbReference type="ARBA" id="ARBA00023242"/>
    </source>
</evidence>
<keyword evidence="3" id="KW-0805">Transcription regulation</keyword>
<dbReference type="PANTHER" id="PTHR11834">
    <property type="entry name" value="TRANSCRIPTIONAL ENHANCER FACTOR TEF RELATED"/>
    <property type="match status" value="1"/>
</dbReference>
<name>A0A9W8GZ45_9FUNG</name>
<dbReference type="Pfam" id="PF01285">
    <property type="entry name" value="TEA"/>
    <property type="match status" value="1"/>
</dbReference>
<dbReference type="GO" id="GO:0005634">
    <property type="term" value="C:nucleus"/>
    <property type="evidence" value="ECO:0007669"/>
    <property type="project" value="UniProtKB-SubCell"/>
</dbReference>
<dbReference type="OrthoDB" id="10006572at2759"/>
<feature type="compositionally biased region" description="Basic and acidic residues" evidence="7">
    <location>
        <begin position="175"/>
        <end position="187"/>
    </location>
</feature>